<evidence type="ECO:0000256" key="7">
    <source>
        <dbReference type="ARBA" id="ARBA00023136"/>
    </source>
</evidence>
<dbReference type="GeneID" id="6045127"/>
<dbReference type="VEuPathDB" id="VectorBase:CPIJ011787"/>
<comment type="similarity">
    <text evidence="10">Belongs to the insect chemoreceptor superfamily. Heteromeric odorant receptor channel (TC 1.A.69) family.</text>
</comment>
<keyword evidence="8 10" id="KW-0675">Receptor</keyword>
<dbReference type="Pfam" id="PF02949">
    <property type="entry name" value="7tm_6"/>
    <property type="match status" value="1"/>
</dbReference>
<feature type="transmembrane region" description="Helical" evidence="10">
    <location>
        <begin position="181"/>
        <end position="200"/>
    </location>
</feature>
<keyword evidence="2" id="KW-1003">Cell membrane</keyword>
<keyword evidence="6 10" id="KW-1133">Transmembrane helix</keyword>
<evidence type="ECO:0000256" key="9">
    <source>
        <dbReference type="ARBA" id="ARBA00023224"/>
    </source>
</evidence>
<dbReference type="GO" id="GO:0004984">
    <property type="term" value="F:olfactory receptor activity"/>
    <property type="evidence" value="ECO:0007669"/>
    <property type="project" value="InterPro"/>
</dbReference>
<dbReference type="PANTHER" id="PTHR21137:SF35">
    <property type="entry name" value="ODORANT RECEPTOR 19A-RELATED"/>
    <property type="match status" value="1"/>
</dbReference>
<comment type="subcellular location">
    <subcellularLocation>
        <location evidence="1 10">Cell membrane</location>
        <topology evidence="1 10">Multi-pass membrane protein</topology>
    </subcellularLocation>
</comment>
<dbReference type="OrthoDB" id="6617147at2759"/>
<dbReference type="VEuPathDB" id="VectorBase:CQUJHB002131"/>
<evidence type="ECO:0000256" key="5">
    <source>
        <dbReference type="ARBA" id="ARBA00022725"/>
    </source>
</evidence>
<feature type="transmembrane region" description="Helical" evidence="10">
    <location>
        <begin position="264"/>
        <end position="287"/>
    </location>
</feature>
<reference evidence="11" key="1">
    <citation type="journal article" date="2013" name="Insect Biochem. Mol. Biol.">
        <title>RNAi-based demonstration of direct link between specific odorant receptors and mosquito oviposition behavior.</title>
        <authorList>
            <person name="Zhu F."/>
            <person name="Xu P."/>
            <person name="Barbosa R.M."/>
            <person name="Choo Y.M."/>
            <person name="Leal W.S."/>
        </authorList>
    </citation>
    <scope>NUCLEOTIDE SEQUENCE</scope>
</reference>
<dbReference type="PANTHER" id="PTHR21137">
    <property type="entry name" value="ODORANT RECEPTOR"/>
    <property type="match status" value="1"/>
</dbReference>
<evidence type="ECO:0000256" key="8">
    <source>
        <dbReference type="ARBA" id="ARBA00023170"/>
    </source>
</evidence>
<evidence type="ECO:0000256" key="4">
    <source>
        <dbReference type="ARBA" id="ARBA00022692"/>
    </source>
</evidence>
<dbReference type="HOGENOM" id="CLU_040214_0_0_1"/>
<evidence type="ECO:0000256" key="3">
    <source>
        <dbReference type="ARBA" id="ARBA00022606"/>
    </source>
</evidence>
<evidence type="ECO:0000256" key="6">
    <source>
        <dbReference type="ARBA" id="ARBA00022989"/>
    </source>
</evidence>
<dbReference type="InterPro" id="IPR004117">
    <property type="entry name" value="7tm6_olfct_rcpt"/>
</dbReference>
<keyword evidence="9 10" id="KW-0807">Transducer</keyword>
<sequence>MHFLKRSLPPNQQFLTFGLRALRLIGLWGPDRRQIFRYYLLVLAELVLLVGPKIIFGSGQDGFESFVRNSAELIFLIEVMISIGIFASRRRSFERLVEVLDQTLQRKWPDSLRDEIGQFNRKVELFARVYAAYLFGMLVFFCVFPVISTFYKVVFVAEEERSDFLLIIYVKFFGLDIERNVHHYMIYILSMICPISASAYQSSIKMIVILAVIQYGAKLFDLVAKRVTVLELIKSDQERHDELREIIKLHNLALEYVEHLEETVCFIMINQILSCMLISCLMMFYITTNFGPNVATVVQLFMVLVGEMIVYCFNGTMLIEKATSVVDALFYYPWYKEPIWVQKVFLRMIQRGQRPTGITAAKFYYVDVNRLGVVFQASYSYYLILKNSF</sequence>
<dbReference type="EMBL" id="KF049490">
    <property type="protein sequence ID" value="AHF71330.1"/>
    <property type="molecule type" value="mRNA"/>
</dbReference>
<evidence type="ECO:0000313" key="11">
    <source>
        <dbReference type="EMBL" id="AHF71330.1"/>
    </source>
</evidence>
<keyword evidence="3 10" id="KW-0716">Sensory transduction</keyword>
<feature type="transmembrane region" description="Helical" evidence="10">
    <location>
        <begin position="38"/>
        <end position="58"/>
    </location>
</feature>
<keyword evidence="7 10" id="KW-0472">Membrane</keyword>
<protein>
    <recommendedName>
        <fullName evidence="10">Odorant receptor</fullName>
    </recommendedName>
</protein>
<keyword evidence="4 10" id="KW-0812">Transmembrane</keyword>
<dbReference type="AlphaFoldDB" id="W0HIQ7"/>
<evidence type="ECO:0000256" key="2">
    <source>
        <dbReference type="ARBA" id="ARBA00022475"/>
    </source>
</evidence>
<evidence type="ECO:0000256" key="1">
    <source>
        <dbReference type="ARBA" id="ARBA00004651"/>
    </source>
</evidence>
<dbReference type="GO" id="GO:0007165">
    <property type="term" value="P:signal transduction"/>
    <property type="evidence" value="ECO:0007669"/>
    <property type="project" value="UniProtKB-KW"/>
</dbReference>
<name>W0HIQ7_CULQU</name>
<feature type="transmembrane region" description="Helical" evidence="10">
    <location>
        <begin position="293"/>
        <end position="313"/>
    </location>
</feature>
<feature type="transmembrane region" description="Helical" evidence="10">
    <location>
        <begin position="130"/>
        <end position="151"/>
    </location>
</feature>
<dbReference type="GO" id="GO:0005549">
    <property type="term" value="F:odorant binding"/>
    <property type="evidence" value="ECO:0007669"/>
    <property type="project" value="InterPro"/>
</dbReference>
<gene>
    <name evidence="11" type="primary">OR99</name>
</gene>
<comment type="caution">
    <text evidence="10">Lacks conserved residue(s) required for the propagation of feature annotation.</text>
</comment>
<evidence type="ECO:0000256" key="10">
    <source>
        <dbReference type="RuleBase" id="RU351113"/>
    </source>
</evidence>
<organism evidence="11">
    <name type="scientific">Culex quinquefasciatus</name>
    <name type="common">Southern house mosquito</name>
    <name type="synonym">Culex pungens</name>
    <dbReference type="NCBI Taxonomy" id="7176"/>
    <lineage>
        <taxon>Eukaryota</taxon>
        <taxon>Metazoa</taxon>
        <taxon>Ecdysozoa</taxon>
        <taxon>Arthropoda</taxon>
        <taxon>Hexapoda</taxon>
        <taxon>Insecta</taxon>
        <taxon>Pterygota</taxon>
        <taxon>Neoptera</taxon>
        <taxon>Endopterygota</taxon>
        <taxon>Diptera</taxon>
        <taxon>Nematocera</taxon>
        <taxon>Culicoidea</taxon>
        <taxon>Culicidae</taxon>
        <taxon>Culicinae</taxon>
        <taxon>Culicini</taxon>
        <taxon>Culex</taxon>
        <taxon>Culex</taxon>
    </lineage>
</organism>
<keyword evidence="5 10" id="KW-0552">Olfaction</keyword>
<accession>W0HIQ7</accession>
<dbReference type="GO" id="GO:0005886">
    <property type="term" value="C:plasma membrane"/>
    <property type="evidence" value="ECO:0007669"/>
    <property type="project" value="UniProtKB-SubCell"/>
</dbReference>
<feature type="transmembrane region" description="Helical" evidence="10">
    <location>
        <begin position="70"/>
        <end position="87"/>
    </location>
</feature>
<proteinExistence type="evidence at transcript level"/>